<feature type="compositionally biased region" description="Basic and acidic residues" evidence="2">
    <location>
        <begin position="502"/>
        <end position="515"/>
    </location>
</feature>
<dbReference type="GO" id="GO:0006888">
    <property type="term" value="P:endoplasmic reticulum to Golgi vesicle-mediated transport"/>
    <property type="evidence" value="ECO:0007669"/>
    <property type="project" value="TreeGrafter"/>
</dbReference>
<gene>
    <name evidence="3" type="ORF">NHX12_026525</name>
</gene>
<organism evidence="3 4">
    <name type="scientific">Muraenolepis orangiensis</name>
    <name type="common">Patagonian moray cod</name>
    <dbReference type="NCBI Taxonomy" id="630683"/>
    <lineage>
        <taxon>Eukaryota</taxon>
        <taxon>Metazoa</taxon>
        <taxon>Chordata</taxon>
        <taxon>Craniata</taxon>
        <taxon>Vertebrata</taxon>
        <taxon>Euteleostomi</taxon>
        <taxon>Actinopterygii</taxon>
        <taxon>Neopterygii</taxon>
        <taxon>Teleostei</taxon>
        <taxon>Neoteleostei</taxon>
        <taxon>Acanthomorphata</taxon>
        <taxon>Zeiogadaria</taxon>
        <taxon>Gadariae</taxon>
        <taxon>Gadiformes</taxon>
        <taxon>Muraenolepidoidei</taxon>
        <taxon>Muraenolepididae</taxon>
        <taxon>Muraenolepis</taxon>
    </lineage>
</organism>
<evidence type="ECO:0000256" key="1">
    <source>
        <dbReference type="ARBA" id="ARBA00023054"/>
    </source>
</evidence>
<feature type="compositionally biased region" description="Basic and acidic residues" evidence="2">
    <location>
        <begin position="379"/>
        <end position="394"/>
    </location>
</feature>
<dbReference type="GO" id="GO:0005789">
    <property type="term" value="C:endoplasmic reticulum membrane"/>
    <property type="evidence" value="ECO:0007669"/>
    <property type="project" value="TreeGrafter"/>
</dbReference>
<feature type="compositionally biased region" description="Basic residues" evidence="2">
    <location>
        <begin position="980"/>
        <end position="991"/>
    </location>
</feature>
<feature type="compositionally biased region" description="Basic and acidic residues" evidence="2">
    <location>
        <begin position="276"/>
        <end position="292"/>
    </location>
</feature>
<evidence type="ECO:0000313" key="3">
    <source>
        <dbReference type="EMBL" id="KAJ3607010.1"/>
    </source>
</evidence>
<proteinExistence type="predicted"/>
<dbReference type="OrthoDB" id="3548878at2759"/>
<feature type="compositionally biased region" description="Polar residues" evidence="2">
    <location>
        <begin position="575"/>
        <end position="592"/>
    </location>
</feature>
<dbReference type="Gene3D" id="2.30.30.40">
    <property type="entry name" value="SH3 Domains"/>
    <property type="match status" value="1"/>
</dbReference>
<feature type="region of interest" description="Disordered" evidence="2">
    <location>
        <begin position="1"/>
        <end position="43"/>
    </location>
</feature>
<feature type="compositionally biased region" description="Basic and acidic residues" evidence="2">
    <location>
        <begin position="853"/>
        <end position="867"/>
    </location>
</feature>
<dbReference type="GO" id="GO:0070971">
    <property type="term" value="C:endoplasmic reticulum exit site"/>
    <property type="evidence" value="ECO:0007669"/>
    <property type="project" value="TreeGrafter"/>
</dbReference>
<feature type="compositionally biased region" description="Acidic residues" evidence="2">
    <location>
        <begin position="735"/>
        <end position="761"/>
    </location>
</feature>
<comment type="caution">
    <text evidence="3">The sequence shown here is derived from an EMBL/GenBank/DDBJ whole genome shotgun (WGS) entry which is preliminary data.</text>
</comment>
<feature type="compositionally biased region" description="Basic and acidic residues" evidence="2">
    <location>
        <begin position="556"/>
        <end position="569"/>
    </location>
</feature>
<feature type="compositionally biased region" description="Acidic residues" evidence="2">
    <location>
        <begin position="929"/>
        <end position="941"/>
    </location>
</feature>
<sequence length="1000" mass="109975">MVSKRVEEPDLLTCRPPPPPPHPHPPPPPPPQNREPETRSTGHTATMAAAELSYPKSVLLLLLMLYFTTIAALDRRFSDQKICADEECSSLLVRGKMIDDFSGPDCRFLSAKKSEIVYVYYKLGGRRSDMWAGSETDFVCFDTGFSGHKDYDVDSLLGRAPIKQDGGDEDTLDQTETADSAGILLEPTDGSPEIVTVDNNGDDDKDGDGHDASNNTDLVPEDPIAYSPLPAVTTELARPEAVEQEPIAAKEAEAHADHSTAQEPQTAEDSTLETVEFDKRETDGEHKDDLKVEQTSGRETGHETDGEHTDDLKVDQASGRETDGEHTDDLKVDQASGRETGRKTDGEHTDDLKVEQTSGRETDGEHTDDLKVDQASGRETGRETDGEHTDDLKVEQASGHETGRETDGEHTDDLKVDQASGRETDGEHTDDLKVEQTSGRETDGEHTDDLKVDQASGKDPSSAGRPTYMWKQRAPGTRMTFKTTLDEVANVDEETGMAIPRDQAKVNEDPQKDPKAGGGTTTTWTRSTPGTRMTFKTTLDKVGNVDEETGMAIPRDQAKVNEDPQKDPKAGGGTTSMHKMTQNVPSLLITPQTTLNEATTDDDDDASEVLSVDEAYSEEPIEEEYSTDSMVPLFFDESSHLPRHDGPQQALKADNSNTDDDDEEEEEEEDDDDDIATAENGWSSLGDTVYAIVSGGRRTADVSRSKKVVDQEKETTPGKRLGAHTKDVDVPPAEQPEDEDLADEDSLLFLEPDPEEIDDDPLPLLFDHTKNDNEKHSVVEHTIDRENVSTEENPQEISTTEHTDTRGHPVSPSSHPLDTEAPEEPIGHQMPEHPEPGEEDNIHKVADDDEVRADEVASRSQAEDTSTRHVVLPVVDAEVKENYTDAPDEEGGALKQDSKNFGETNVTGEPEIKDDPDTDKELPTQQYDVQEEEEEEEEEGESERGELLEDENAILSSEPHEETDTPDWTESEATAEPSRARGRAGIRRRHIEAHSPAGPF</sequence>
<feature type="compositionally biased region" description="Polar residues" evidence="2">
    <location>
        <begin position="261"/>
        <end position="273"/>
    </location>
</feature>
<dbReference type="PANTHER" id="PTHR23158:SF54">
    <property type="entry name" value="TRANSPORT AND GOLGI ORGANIZATION PROTEIN 1 HOMOLOG"/>
    <property type="match status" value="1"/>
</dbReference>
<feature type="compositionally biased region" description="Basic and acidic residues" evidence="2">
    <location>
        <begin position="299"/>
        <end position="332"/>
    </location>
</feature>
<dbReference type="GO" id="GO:0035459">
    <property type="term" value="P:vesicle cargo loading"/>
    <property type="evidence" value="ECO:0007669"/>
    <property type="project" value="TreeGrafter"/>
</dbReference>
<feature type="compositionally biased region" description="Acidic residues" evidence="2">
    <location>
        <begin position="657"/>
        <end position="676"/>
    </location>
</feature>
<feature type="compositionally biased region" description="Basic and acidic residues" evidence="2">
    <location>
        <begin position="401"/>
        <end position="452"/>
    </location>
</feature>
<feature type="compositionally biased region" description="Low complexity" evidence="2">
    <location>
        <begin position="521"/>
        <end position="534"/>
    </location>
</feature>
<feature type="compositionally biased region" description="Basic and acidic residues" evidence="2">
    <location>
        <begin position="339"/>
        <end position="372"/>
    </location>
</feature>
<evidence type="ECO:0000256" key="2">
    <source>
        <dbReference type="SAM" id="MobiDB-lite"/>
    </source>
</evidence>
<feature type="region of interest" description="Disordered" evidence="2">
    <location>
        <begin position="489"/>
        <end position="1000"/>
    </location>
</feature>
<name>A0A9Q0EKD3_9TELE</name>
<dbReference type="EMBL" id="JANIIK010000042">
    <property type="protein sequence ID" value="KAJ3607010.1"/>
    <property type="molecule type" value="Genomic_DNA"/>
</dbReference>
<feature type="compositionally biased region" description="Basic and acidic residues" evidence="2">
    <location>
        <begin position="698"/>
        <end position="717"/>
    </location>
</feature>
<feature type="compositionally biased region" description="Acidic residues" evidence="2">
    <location>
        <begin position="615"/>
        <end position="626"/>
    </location>
</feature>
<dbReference type="AlphaFoldDB" id="A0A9Q0EKD3"/>
<keyword evidence="4" id="KW-1185">Reference proteome</keyword>
<evidence type="ECO:0008006" key="5">
    <source>
        <dbReference type="Google" id="ProtNLM"/>
    </source>
</evidence>
<dbReference type="InterPro" id="IPR051500">
    <property type="entry name" value="cTAGE_MIA/OTOR"/>
</dbReference>
<keyword evidence="1" id="KW-0175">Coiled coil</keyword>
<feature type="compositionally biased region" description="Basic and acidic residues" evidence="2">
    <location>
        <begin position="248"/>
        <end position="260"/>
    </location>
</feature>
<feature type="compositionally biased region" description="Basic and acidic residues" evidence="2">
    <location>
        <begin position="767"/>
        <end position="788"/>
    </location>
</feature>
<accession>A0A9Q0EKD3</accession>
<evidence type="ECO:0000313" key="4">
    <source>
        <dbReference type="Proteomes" id="UP001148018"/>
    </source>
</evidence>
<dbReference type="GO" id="GO:0009306">
    <property type="term" value="P:protein secretion"/>
    <property type="evidence" value="ECO:0007669"/>
    <property type="project" value="TreeGrafter"/>
</dbReference>
<dbReference type="Proteomes" id="UP001148018">
    <property type="component" value="Unassembled WGS sequence"/>
</dbReference>
<feature type="compositionally biased region" description="Basic and acidic residues" evidence="2">
    <location>
        <begin position="830"/>
        <end position="846"/>
    </location>
</feature>
<dbReference type="PANTHER" id="PTHR23158">
    <property type="entry name" value="MELANOMA INHIBITORY ACTIVITY-RELATED"/>
    <property type="match status" value="1"/>
</dbReference>
<feature type="compositionally biased region" description="Basic and acidic residues" evidence="2">
    <location>
        <begin position="910"/>
        <end position="922"/>
    </location>
</feature>
<reference evidence="3" key="1">
    <citation type="submission" date="2022-07" db="EMBL/GenBank/DDBJ databases">
        <title>Chromosome-level genome of Muraenolepis orangiensis.</title>
        <authorList>
            <person name="Kim J."/>
        </authorList>
    </citation>
    <scope>NUCLEOTIDE SEQUENCE</scope>
    <source>
        <strain evidence="3">KU_S4_2022</strain>
        <tissue evidence="3">Muscle</tissue>
    </source>
</reference>
<feature type="compositionally biased region" description="Pro residues" evidence="2">
    <location>
        <begin position="15"/>
        <end position="33"/>
    </location>
</feature>
<feature type="region of interest" description="Disordered" evidence="2">
    <location>
        <begin position="179"/>
        <end position="475"/>
    </location>
</feature>
<protein>
    <recommendedName>
        <fullName evidence="5">SH3 domain-containing protein</fullName>
    </recommendedName>
</protein>
<feature type="compositionally biased region" description="Basic and acidic residues" evidence="2">
    <location>
        <begin position="637"/>
        <end position="646"/>
    </location>
</feature>